<dbReference type="Proteomes" id="UP000562352">
    <property type="component" value="Unassembled WGS sequence"/>
</dbReference>
<dbReference type="GO" id="GO:0016020">
    <property type="term" value="C:membrane"/>
    <property type="evidence" value="ECO:0007669"/>
    <property type="project" value="TreeGrafter"/>
</dbReference>
<keyword evidence="2" id="KW-0378">Hydrolase</keyword>
<feature type="domain" description="NodB homology" evidence="5">
    <location>
        <begin position="57"/>
        <end position="233"/>
    </location>
</feature>
<dbReference type="GO" id="GO:0005975">
    <property type="term" value="P:carbohydrate metabolic process"/>
    <property type="evidence" value="ECO:0007669"/>
    <property type="project" value="InterPro"/>
</dbReference>
<proteinExistence type="predicted"/>
<dbReference type="EMBL" id="JACHJJ010000009">
    <property type="protein sequence ID" value="MBB5963964.1"/>
    <property type="molecule type" value="Genomic_DNA"/>
</dbReference>
<evidence type="ECO:0000256" key="2">
    <source>
        <dbReference type="ARBA" id="ARBA00022801"/>
    </source>
</evidence>
<evidence type="ECO:0000313" key="6">
    <source>
        <dbReference type="EMBL" id="MBB5963964.1"/>
    </source>
</evidence>
<dbReference type="GO" id="GO:0046872">
    <property type="term" value="F:metal ion binding"/>
    <property type="evidence" value="ECO:0007669"/>
    <property type="project" value="UniProtKB-KW"/>
</dbReference>
<reference evidence="6 7" key="1">
    <citation type="submission" date="2020-08" db="EMBL/GenBank/DDBJ databases">
        <title>Genomic Encyclopedia of Type Strains, Phase III (KMG-III): the genomes of soil and plant-associated and newly described type strains.</title>
        <authorList>
            <person name="Whitman W."/>
        </authorList>
    </citation>
    <scope>NUCLEOTIDE SEQUENCE [LARGE SCALE GENOMIC DNA]</scope>
    <source>
        <strain evidence="6 7">CECT 3303</strain>
    </source>
</reference>
<feature type="compositionally biased region" description="Polar residues" evidence="3">
    <location>
        <begin position="261"/>
        <end position="280"/>
    </location>
</feature>
<evidence type="ECO:0000256" key="1">
    <source>
        <dbReference type="ARBA" id="ARBA00022723"/>
    </source>
</evidence>
<accession>A0A841D635</accession>
<dbReference type="GO" id="GO:0016810">
    <property type="term" value="F:hydrolase activity, acting on carbon-nitrogen (but not peptide) bonds"/>
    <property type="evidence" value="ECO:0007669"/>
    <property type="project" value="InterPro"/>
</dbReference>
<dbReference type="RefSeq" id="WP_184942440.1">
    <property type="nucleotide sequence ID" value="NZ_BAAAWZ010000001.1"/>
</dbReference>
<feature type="chain" id="PRO_5032953959" evidence="4">
    <location>
        <begin position="27"/>
        <end position="280"/>
    </location>
</feature>
<sequence length="280" mass="30413">MKSPARMILATGCALGLLSAPTAAWSAEQPRPAATTTPKPAAKPSAKAKSVDCTKVKCIALTFDDGPGKYADKLLDTLKKHDAKATFFLEGQYVKARPAFAKRMVVEGHDIGNHSYTHPKFTETSAEKIREELQKTQDVVKQATGKYPTTIRPPYGLLDDDTRVIATEMKMPIVLWNGGSRDWATRNEKAIYDEVLKNARRDGVILMHDWVAQTVTVMPKLLTELKKRGYHVVAVSSLPGTKSLKPGEVYPAGSEKDGDLSTDSPTADQNASAESPSDGS</sequence>
<organism evidence="6 7">
    <name type="scientific">Planomonospora venezuelensis</name>
    <dbReference type="NCBI Taxonomy" id="1999"/>
    <lineage>
        <taxon>Bacteria</taxon>
        <taxon>Bacillati</taxon>
        <taxon>Actinomycetota</taxon>
        <taxon>Actinomycetes</taxon>
        <taxon>Streptosporangiales</taxon>
        <taxon>Streptosporangiaceae</taxon>
        <taxon>Planomonospora</taxon>
    </lineage>
</organism>
<dbReference type="InterPro" id="IPR050248">
    <property type="entry name" value="Polysacc_deacetylase_ArnD"/>
</dbReference>
<dbReference type="SUPFAM" id="SSF88713">
    <property type="entry name" value="Glycoside hydrolase/deacetylase"/>
    <property type="match status" value="1"/>
</dbReference>
<dbReference type="CDD" id="cd10917">
    <property type="entry name" value="CE4_NodB_like_6s_7s"/>
    <property type="match status" value="1"/>
</dbReference>
<keyword evidence="4" id="KW-0732">Signal</keyword>
<protein>
    <submittedName>
        <fullName evidence="6">Peptidoglycan/xylan/chitin deacetylase (PgdA/CDA1 family)</fullName>
    </submittedName>
</protein>
<comment type="caution">
    <text evidence="6">The sequence shown here is derived from an EMBL/GenBank/DDBJ whole genome shotgun (WGS) entry which is preliminary data.</text>
</comment>
<keyword evidence="1" id="KW-0479">Metal-binding</keyword>
<evidence type="ECO:0000313" key="7">
    <source>
        <dbReference type="Proteomes" id="UP000562352"/>
    </source>
</evidence>
<feature type="signal peptide" evidence="4">
    <location>
        <begin position="1"/>
        <end position="26"/>
    </location>
</feature>
<dbReference type="AlphaFoldDB" id="A0A841D635"/>
<dbReference type="PROSITE" id="PS51677">
    <property type="entry name" value="NODB"/>
    <property type="match status" value="1"/>
</dbReference>
<feature type="region of interest" description="Disordered" evidence="3">
    <location>
        <begin position="240"/>
        <end position="280"/>
    </location>
</feature>
<dbReference type="Pfam" id="PF01522">
    <property type="entry name" value="Polysacc_deac_1"/>
    <property type="match status" value="1"/>
</dbReference>
<evidence type="ECO:0000259" key="5">
    <source>
        <dbReference type="PROSITE" id="PS51677"/>
    </source>
</evidence>
<dbReference type="Gene3D" id="3.20.20.370">
    <property type="entry name" value="Glycoside hydrolase/deacetylase"/>
    <property type="match status" value="1"/>
</dbReference>
<dbReference type="InterPro" id="IPR002509">
    <property type="entry name" value="NODB_dom"/>
</dbReference>
<name>A0A841D635_PLAVE</name>
<dbReference type="InterPro" id="IPR011330">
    <property type="entry name" value="Glyco_hydro/deAcase_b/a-brl"/>
</dbReference>
<dbReference type="PANTHER" id="PTHR10587">
    <property type="entry name" value="GLYCOSYL TRANSFERASE-RELATED"/>
    <property type="match status" value="1"/>
</dbReference>
<evidence type="ECO:0000256" key="4">
    <source>
        <dbReference type="SAM" id="SignalP"/>
    </source>
</evidence>
<dbReference type="PANTHER" id="PTHR10587:SF133">
    <property type="entry name" value="CHITIN DEACETYLASE 1-RELATED"/>
    <property type="match status" value="1"/>
</dbReference>
<keyword evidence="7" id="KW-1185">Reference proteome</keyword>
<gene>
    <name evidence="6" type="ORF">FHS22_003246</name>
</gene>
<evidence type="ECO:0000256" key="3">
    <source>
        <dbReference type="SAM" id="MobiDB-lite"/>
    </source>
</evidence>